<evidence type="ECO:0000313" key="9">
    <source>
        <dbReference type="Proteomes" id="UP000593594"/>
    </source>
</evidence>
<protein>
    <submittedName>
        <fullName evidence="8">Transporter substrate-binding domain-containing protein</fullName>
    </submittedName>
</protein>
<keyword evidence="3" id="KW-0813">Transport</keyword>
<evidence type="ECO:0000256" key="3">
    <source>
        <dbReference type="ARBA" id="ARBA00022448"/>
    </source>
</evidence>
<evidence type="ECO:0000256" key="5">
    <source>
        <dbReference type="ARBA" id="ARBA00022764"/>
    </source>
</evidence>
<keyword evidence="5" id="KW-0574">Periplasm</keyword>
<name>A0A7S8C8M3_9HYPH</name>
<evidence type="ECO:0000259" key="7">
    <source>
        <dbReference type="SMART" id="SM00062"/>
    </source>
</evidence>
<dbReference type="PANTHER" id="PTHR35936:SF17">
    <property type="entry name" value="ARGININE-BINDING EXTRACELLULAR PROTEIN ARTP"/>
    <property type="match status" value="1"/>
</dbReference>
<feature type="signal peptide" evidence="6">
    <location>
        <begin position="1"/>
        <end position="21"/>
    </location>
</feature>
<feature type="chain" id="PRO_5032580894" evidence="6">
    <location>
        <begin position="22"/>
        <end position="257"/>
    </location>
</feature>
<comment type="similarity">
    <text evidence="2">Belongs to the bacterial solute-binding protein 3 family.</text>
</comment>
<evidence type="ECO:0000256" key="2">
    <source>
        <dbReference type="ARBA" id="ARBA00010333"/>
    </source>
</evidence>
<dbReference type="EMBL" id="CP058214">
    <property type="protein sequence ID" value="QPC45341.1"/>
    <property type="molecule type" value="Genomic_DNA"/>
</dbReference>
<feature type="domain" description="Solute-binding protein family 3/N-terminal" evidence="7">
    <location>
        <begin position="28"/>
        <end position="255"/>
    </location>
</feature>
<organism evidence="8 9">
    <name type="scientific">Kaustia mangrovi</name>
    <dbReference type="NCBI Taxonomy" id="2593653"/>
    <lineage>
        <taxon>Bacteria</taxon>
        <taxon>Pseudomonadati</taxon>
        <taxon>Pseudomonadota</taxon>
        <taxon>Alphaproteobacteria</taxon>
        <taxon>Hyphomicrobiales</taxon>
        <taxon>Parvibaculaceae</taxon>
        <taxon>Kaustia</taxon>
    </lineage>
</organism>
<evidence type="ECO:0000256" key="6">
    <source>
        <dbReference type="SAM" id="SignalP"/>
    </source>
</evidence>
<dbReference type="Gene3D" id="3.40.190.10">
    <property type="entry name" value="Periplasmic binding protein-like II"/>
    <property type="match status" value="2"/>
</dbReference>
<accession>A0A7S8C8M3</accession>
<dbReference type="PANTHER" id="PTHR35936">
    <property type="entry name" value="MEMBRANE-BOUND LYTIC MUREIN TRANSGLYCOSYLASE F"/>
    <property type="match status" value="1"/>
</dbReference>
<dbReference type="NCBIfam" id="TIGR01096">
    <property type="entry name" value="3A0103s03R"/>
    <property type="match status" value="1"/>
</dbReference>
<dbReference type="GO" id="GO:0030288">
    <property type="term" value="C:outer membrane-bounded periplasmic space"/>
    <property type="evidence" value="ECO:0007669"/>
    <property type="project" value="InterPro"/>
</dbReference>
<dbReference type="InterPro" id="IPR005768">
    <property type="entry name" value="Lys_Arg_Orn-bd"/>
</dbReference>
<reference evidence="8 9" key="1">
    <citation type="submission" date="2020-06" db="EMBL/GenBank/DDBJ databases">
        <title>Genome sequence of 2 isolates from Red Sea Mangroves.</title>
        <authorList>
            <person name="Sefrji F."/>
            <person name="Michoud G."/>
            <person name="Merlino G."/>
            <person name="Daffonchio D."/>
        </authorList>
    </citation>
    <scope>NUCLEOTIDE SEQUENCE [LARGE SCALE GENOMIC DNA]</scope>
    <source>
        <strain evidence="8 9">R1DC25</strain>
    </source>
</reference>
<evidence type="ECO:0000256" key="4">
    <source>
        <dbReference type="ARBA" id="ARBA00022729"/>
    </source>
</evidence>
<evidence type="ECO:0000256" key="1">
    <source>
        <dbReference type="ARBA" id="ARBA00004418"/>
    </source>
</evidence>
<dbReference type="AlphaFoldDB" id="A0A7S8C8M3"/>
<gene>
    <name evidence="8" type="ORF">HW532_13540</name>
</gene>
<dbReference type="InterPro" id="IPR001638">
    <property type="entry name" value="Solute-binding_3/MltF_N"/>
</dbReference>
<proteinExistence type="inferred from homology"/>
<dbReference type="SUPFAM" id="SSF53850">
    <property type="entry name" value="Periplasmic binding protein-like II"/>
    <property type="match status" value="1"/>
</dbReference>
<sequence>MIWARCVGAALMLLAIGSSVAAAKDWDTVRIGTEGSYPPFNYVGPDKVLKGFDVDIAKALCREMQVTCTFVVQDWEGLIPGLLAHKFDAIVASMSITDERRKVVAFTDKYYLAPARFVVRKDAGISDVGPRAMEGRTIGAQASTIQASYLEEEYGGSDIRLYQTEEEATRDLKAGRLDAVFGNSVVLYGWLSKEGTDCCAFTGPSYSDPEHFGLGAGIALRKEDDDLKAKFDKALDAILADGTYKTINDKYFPFSIY</sequence>
<dbReference type="Pfam" id="PF00497">
    <property type="entry name" value="SBP_bac_3"/>
    <property type="match status" value="1"/>
</dbReference>
<comment type="subcellular location">
    <subcellularLocation>
        <location evidence="1">Periplasm</location>
    </subcellularLocation>
</comment>
<keyword evidence="4 6" id="KW-0732">Signal</keyword>
<dbReference type="Proteomes" id="UP000593594">
    <property type="component" value="Chromosome"/>
</dbReference>
<evidence type="ECO:0000313" key="8">
    <source>
        <dbReference type="EMBL" id="QPC45341.1"/>
    </source>
</evidence>
<dbReference type="SMART" id="SM00062">
    <property type="entry name" value="PBPb"/>
    <property type="match status" value="1"/>
</dbReference>
<keyword evidence="9" id="KW-1185">Reference proteome</keyword>
<dbReference type="KEGG" id="kmn:HW532_13540"/>